<keyword evidence="12" id="KW-1185">Reference proteome</keyword>
<dbReference type="KEGG" id="falb:HYN59_15590"/>
<keyword evidence="8" id="KW-0325">Glycoprotein</keyword>
<dbReference type="EMBL" id="CP029186">
    <property type="protein sequence ID" value="AWH86441.1"/>
    <property type="molecule type" value="Genomic_DNA"/>
</dbReference>
<dbReference type="SMART" id="SM00060">
    <property type="entry name" value="FN3"/>
    <property type="match status" value="2"/>
</dbReference>
<name>A0A2S1R1M2_9FLAO</name>
<accession>A0A2S1R1M2</accession>
<dbReference type="Proteomes" id="UP000244929">
    <property type="component" value="Chromosome"/>
</dbReference>
<dbReference type="Pfam" id="PF18962">
    <property type="entry name" value="Por_Secre_tail"/>
    <property type="match status" value="1"/>
</dbReference>
<evidence type="ECO:0000256" key="2">
    <source>
        <dbReference type="ARBA" id="ARBA00022692"/>
    </source>
</evidence>
<dbReference type="PANTHER" id="PTHR23037">
    <property type="entry name" value="CYTOKINE RECEPTOR"/>
    <property type="match status" value="1"/>
</dbReference>
<dbReference type="OrthoDB" id="975384at2"/>
<dbReference type="GO" id="GO:0004896">
    <property type="term" value="F:cytokine receptor activity"/>
    <property type="evidence" value="ECO:0007669"/>
    <property type="project" value="TreeGrafter"/>
</dbReference>
<organism evidence="11 12">
    <name type="scientific">Flavobacterium album</name>
    <dbReference type="NCBI Taxonomy" id="2175091"/>
    <lineage>
        <taxon>Bacteria</taxon>
        <taxon>Pseudomonadati</taxon>
        <taxon>Bacteroidota</taxon>
        <taxon>Flavobacteriia</taxon>
        <taxon>Flavobacteriales</taxon>
        <taxon>Flavobacteriaceae</taxon>
        <taxon>Flavobacterium</taxon>
    </lineage>
</organism>
<keyword evidence="5" id="KW-0472">Membrane</keyword>
<reference evidence="11 12" key="1">
    <citation type="submission" date="2018-04" db="EMBL/GenBank/DDBJ databases">
        <title>Genome sequencing of Flavobacterium sp. HYN0059.</title>
        <authorList>
            <person name="Yi H."/>
            <person name="Baek C."/>
        </authorList>
    </citation>
    <scope>NUCLEOTIDE SEQUENCE [LARGE SCALE GENOMIC DNA]</scope>
    <source>
        <strain evidence="11 12">HYN0059</strain>
    </source>
</reference>
<dbReference type="InterPro" id="IPR003961">
    <property type="entry name" value="FN3_dom"/>
</dbReference>
<dbReference type="InterPro" id="IPR026444">
    <property type="entry name" value="Secre_tail"/>
</dbReference>
<keyword evidence="7" id="KW-0675">Receptor</keyword>
<evidence type="ECO:0000256" key="6">
    <source>
        <dbReference type="ARBA" id="ARBA00023157"/>
    </source>
</evidence>
<dbReference type="GO" id="GO:0009897">
    <property type="term" value="C:external side of plasma membrane"/>
    <property type="evidence" value="ECO:0007669"/>
    <property type="project" value="TreeGrafter"/>
</dbReference>
<dbReference type="RefSeq" id="WP_108779164.1">
    <property type="nucleotide sequence ID" value="NZ_CP029186.1"/>
</dbReference>
<evidence type="ECO:0000256" key="7">
    <source>
        <dbReference type="ARBA" id="ARBA00023170"/>
    </source>
</evidence>
<evidence type="ECO:0000259" key="10">
    <source>
        <dbReference type="PROSITE" id="PS50853"/>
    </source>
</evidence>
<dbReference type="PANTHER" id="PTHR23037:SF35">
    <property type="entry name" value="FIBRONECTIN TYPE-III DOMAIN-CONTAINING PROTEIN"/>
    <property type="match status" value="1"/>
</dbReference>
<protein>
    <recommendedName>
        <fullName evidence="10">Fibronectin type-III domain-containing protein</fullName>
    </recommendedName>
</protein>
<dbReference type="Gene3D" id="2.60.40.10">
    <property type="entry name" value="Immunoglobulins"/>
    <property type="match status" value="2"/>
</dbReference>
<comment type="subcellular location">
    <subcellularLocation>
        <location evidence="1">Membrane</location>
        <topology evidence="1">Single-pass type I membrane protein</topology>
    </subcellularLocation>
</comment>
<keyword evidence="2" id="KW-0812">Transmembrane</keyword>
<dbReference type="NCBIfam" id="TIGR04183">
    <property type="entry name" value="Por_Secre_tail"/>
    <property type="match status" value="1"/>
</dbReference>
<evidence type="ECO:0000256" key="1">
    <source>
        <dbReference type="ARBA" id="ARBA00004479"/>
    </source>
</evidence>
<feature type="domain" description="Fibronectin type-III" evidence="10">
    <location>
        <begin position="449"/>
        <end position="538"/>
    </location>
</feature>
<feature type="domain" description="Fibronectin type-III" evidence="10">
    <location>
        <begin position="190"/>
        <end position="283"/>
    </location>
</feature>
<evidence type="ECO:0000256" key="5">
    <source>
        <dbReference type="ARBA" id="ARBA00023136"/>
    </source>
</evidence>
<dbReference type="AlphaFoldDB" id="A0A2S1R1M2"/>
<keyword evidence="4" id="KW-1133">Transmembrane helix</keyword>
<dbReference type="PROSITE" id="PS50853">
    <property type="entry name" value="FN3"/>
    <property type="match status" value="2"/>
</dbReference>
<keyword evidence="6" id="KW-1015">Disulfide bond</keyword>
<evidence type="ECO:0000313" key="12">
    <source>
        <dbReference type="Proteomes" id="UP000244929"/>
    </source>
</evidence>
<dbReference type="Gene3D" id="2.60.120.200">
    <property type="match status" value="2"/>
</dbReference>
<feature type="chain" id="PRO_5015472675" description="Fibronectin type-III domain-containing protein" evidence="9">
    <location>
        <begin position="22"/>
        <end position="620"/>
    </location>
</feature>
<dbReference type="InterPro" id="IPR013783">
    <property type="entry name" value="Ig-like_fold"/>
</dbReference>
<evidence type="ECO:0000256" key="9">
    <source>
        <dbReference type="SAM" id="SignalP"/>
    </source>
</evidence>
<feature type="signal peptide" evidence="9">
    <location>
        <begin position="1"/>
        <end position="21"/>
    </location>
</feature>
<dbReference type="InterPro" id="IPR036116">
    <property type="entry name" value="FN3_sf"/>
</dbReference>
<dbReference type="CDD" id="cd00063">
    <property type="entry name" value="FN3"/>
    <property type="match status" value="2"/>
</dbReference>
<evidence type="ECO:0000256" key="4">
    <source>
        <dbReference type="ARBA" id="ARBA00022989"/>
    </source>
</evidence>
<evidence type="ECO:0000313" key="11">
    <source>
        <dbReference type="EMBL" id="AWH86441.1"/>
    </source>
</evidence>
<dbReference type="Pfam" id="PF00041">
    <property type="entry name" value="fn3"/>
    <property type="match status" value="2"/>
</dbReference>
<sequence length="620" mass="67833">MKKTIYFILFASLFWPYIALAQDCEPVNTPYTENFESAVLPAAPDCTSFQNGGAGNNWITANNPDPDFTTNTLEYIASPDNAADAWFFTRGINLTAGVDYRVFYSCGNSNDAAVERLNVYYGTAADAASMLTNITYPANVEITASEQLISLRINVEASGVYYFGFNAASDANQGNLFLDNIIVKEWTYQPPQNLKVTNVSNTAATLSWNFANVLEPGFFYQISIVSGTGDPVAGLTTATADILTLNSYYPLTPGETYSAYVRSFCQGSFTEWSEPVLFTTALCEEVATVPFLQDFESASVPAVPECALLVTGDTGNPWTTVNNPGNGFTDNALHYTGSDEQADAWYFEKGIYLEAGTPYRLSYTYGNNSATGTEKLASYLATSPNPASANAIGVHDNVTGGEPVHYAFENPITVTESGIYYIGFKVYSDAFEGHLYVDNIVLQEWPCNPPQNVVVSPITNTTATISWMANQENTSLGYFYDYNTTEIAPEGTGTMTMTPSLELNDLEPGTTYYFYIKSFCGPVNGEWTMVPFTTTDIMGTGGAAFAKMEVYPNPAKDVVRIKNTDNIDKVEVYNITGQLVHDQLVENTDAVINLEKLSSGLYLLKVYAMGEKKTVKILKQ</sequence>
<proteinExistence type="predicted"/>
<evidence type="ECO:0000256" key="3">
    <source>
        <dbReference type="ARBA" id="ARBA00022729"/>
    </source>
</evidence>
<dbReference type="SUPFAM" id="SSF49265">
    <property type="entry name" value="Fibronectin type III"/>
    <property type="match status" value="2"/>
</dbReference>
<gene>
    <name evidence="11" type="ORF">HYN59_15590</name>
</gene>
<keyword evidence="3 9" id="KW-0732">Signal</keyword>
<evidence type="ECO:0000256" key="8">
    <source>
        <dbReference type="ARBA" id="ARBA00023180"/>
    </source>
</evidence>
<dbReference type="NCBIfam" id="NF038128">
    <property type="entry name" value="choice_anch_J"/>
    <property type="match status" value="1"/>
</dbReference>